<evidence type="ECO:0000256" key="2">
    <source>
        <dbReference type="ARBA" id="ARBA00022771"/>
    </source>
</evidence>
<keyword evidence="3" id="KW-0862">Zinc</keyword>
<reference evidence="7 8" key="1">
    <citation type="journal article" date="2018" name="Evol. Lett.">
        <title>Horizontal gene cluster transfer increased hallucinogenic mushroom diversity.</title>
        <authorList>
            <person name="Reynolds H.T."/>
            <person name="Vijayakumar V."/>
            <person name="Gluck-Thaler E."/>
            <person name="Korotkin H.B."/>
            <person name="Matheny P.B."/>
            <person name="Slot J.C."/>
        </authorList>
    </citation>
    <scope>NUCLEOTIDE SEQUENCE [LARGE SCALE GENOMIC DNA]</scope>
    <source>
        <strain evidence="7 8">2631</strain>
    </source>
</reference>
<name>A0A409VMN3_PSICY</name>
<evidence type="ECO:0000256" key="1">
    <source>
        <dbReference type="ARBA" id="ARBA00022723"/>
    </source>
</evidence>
<feature type="region of interest" description="Disordered" evidence="5">
    <location>
        <begin position="6"/>
        <end position="61"/>
    </location>
</feature>
<feature type="compositionally biased region" description="Polar residues" evidence="5">
    <location>
        <begin position="669"/>
        <end position="691"/>
    </location>
</feature>
<feature type="compositionally biased region" description="Polar residues" evidence="5">
    <location>
        <begin position="448"/>
        <end position="467"/>
    </location>
</feature>
<dbReference type="Proteomes" id="UP000283269">
    <property type="component" value="Unassembled WGS sequence"/>
</dbReference>
<dbReference type="GO" id="GO:0008270">
    <property type="term" value="F:zinc ion binding"/>
    <property type="evidence" value="ECO:0007669"/>
    <property type="project" value="UniProtKB-KW"/>
</dbReference>
<dbReference type="InParanoid" id="A0A409VMN3"/>
<dbReference type="CDD" id="cd00202">
    <property type="entry name" value="ZnF_GATA"/>
    <property type="match status" value="1"/>
</dbReference>
<dbReference type="InterPro" id="IPR000679">
    <property type="entry name" value="Znf_GATA"/>
</dbReference>
<dbReference type="PROSITE" id="PS00344">
    <property type="entry name" value="GATA_ZN_FINGER_1"/>
    <property type="match status" value="1"/>
</dbReference>
<dbReference type="PANTHER" id="PTHR45658">
    <property type="entry name" value="GATA TRANSCRIPTION FACTOR"/>
    <property type="match status" value="1"/>
</dbReference>
<feature type="compositionally biased region" description="Low complexity" evidence="5">
    <location>
        <begin position="594"/>
        <end position="607"/>
    </location>
</feature>
<feature type="compositionally biased region" description="Low complexity" evidence="5">
    <location>
        <begin position="33"/>
        <end position="56"/>
    </location>
</feature>
<keyword evidence="1" id="KW-0479">Metal-binding</keyword>
<feature type="region of interest" description="Disordered" evidence="5">
    <location>
        <begin position="666"/>
        <end position="754"/>
    </location>
</feature>
<keyword evidence="2 4" id="KW-0863">Zinc-finger</keyword>
<feature type="compositionally biased region" description="Polar residues" evidence="5">
    <location>
        <begin position="6"/>
        <end position="32"/>
    </location>
</feature>
<evidence type="ECO:0000256" key="4">
    <source>
        <dbReference type="PROSITE-ProRule" id="PRU00094"/>
    </source>
</evidence>
<dbReference type="PROSITE" id="PS50114">
    <property type="entry name" value="GATA_ZN_FINGER_2"/>
    <property type="match status" value="1"/>
</dbReference>
<dbReference type="Gene3D" id="3.30.50.10">
    <property type="entry name" value="Erythroid Transcription Factor GATA-1, subunit A"/>
    <property type="match status" value="1"/>
</dbReference>
<sequence>MSYLINSFDNHQQPPSNVNRNTTRLTMSPNAFSQSYPSQQTIPPTPSSAQSQPYSSDHPLPPLPKVGQTRCYWAMLSSDLQFIYLDPVLASHLEEQAELLVGKSLLSFVHPDEQASAKQDLGGVLESRTLHGSVTRVRFSRLSKVRRQLGYDGPPTSWSEADKIALDKDYMAVDIVINWAAEGLVLCFIHATVDLTPDDNNESQKTEWTNWCGTPFMDQEQVQLLYRRLLVCIPQTGTMSRVFQILSNRRDRPVLMSWPPDPTQGPTSRDFAKLVENVQIGSGVPGGNDAKTSCTRRYKALQDMPPVIGGEVESIFIPHGTIIFACHKVNSTPRSSANPTAPMQQIDYSPTSYAPHQNSSYYEHGSSYALPPLSTSTPAYNNNFIAQQGPVVQPAYSPQRWTQVFFSLTAHTAPLPPTVSNLRSGSYSATSPTQPTQTWPSGPPSATYMETASNPSFNRAPSPSYNYSATAGSSAATSPTSDVVPPPRRRISPGSSRDHTGAVRPTGNRPTGVQKCSSCKATSSPEWRKGPSGKKELCNACGLRYARSRAKKEGPNQAQQRRRKEKGNSTKRDSTTPPTSASAYPAIRRNYADSSFSTSSAGSASGSDIYPHSGHHIVDNMTPSPSPPASNNMNFVHYTGGSDNRPSYAGTGSSFYSVPSPLSNPHVLQHQQPPSQHINTTQLPPLGQLSSYADRLSPMMPSASPISHSSLTSTLPAASYERERERDREFREMPPTPLSAEPRLVNRRSIVTQP</sequence>
<evidence type="ECO:0000313" key="8">
    <source>
        <dbReference type="Proteomes" id="UP000283269"/>
    </source>
</evidence>
<dbReference type="OrthoDB" id="2162994at2759"/>
<feature type="compositionally biased region" description="Polar residues" evidence="5">
    <location>
        <begin position="704"/>
        <end position="716"/>
    </location>
</feature>
<proteinExistence type="predicted"/>
<gene>
    <name evidence="7" type="ORF">CVT25_006054</name>
</gene>
<organism evidence="7 8">
    <name type="scientific">Psilocybe cyanescens</name>
    <dbReference type="NCBI Taxonomy" id="93625"/>
    <lineage>
        <taxon>Eukaryota</taxon>
        <taxon>Fungi</taxon>
        <taxon>Dikarya</taxon>
        <taxon>Basidiomycota</taxon>
        <taxon>Agaricomycotina</taxon>
        <taxon>Agaricomycetes</taxon>
        <taxon>Agaricomycetidae</taxon>
        <taxon>Agaricales</taxon>
        <taxon>Agaricineae</taxon>
        <taxon>Strophariaceae</taxon>
        <taxon>Psilocybe</taxon>
    </lineage>
</organism>
<dbReference type="STRING" id="93625.A0A409VMN3"/>
<evidence type="ECO:0000259" key="6">
    <source>
        <dbReference type="PROSITE" id="PS50114"/>
    </source>
</evidence>
<evidence type="ECO:0000256" key="3">
    <source>
        <dbReference type="ARBA" id="ARBA00022833"/>
    </source>
</evidence>
<feature type="compositionally biased region" description="Basic and acidic residues" evidence="5">
    <location>
        <begin position="720"/>
        <end position="732"/>
    </location>
</feature>
<keyword evidence="8" id="KW-1185">Reference proteome</keyword>
<evidence type="ECO:0000256" key="5">
    <source>
        <dbReference type="SAM" id="MobiDB-lite"/>
    </source>
</evidence>
<dbReference type="GO" id="GO:0043565">
    <property type="term" value="F:sequence-specific DNA binding"/>
    <property type="evidence" value="ECO:0007669"/>
    <property type="project" value="InterPro"/>
</dbReference>
<dbReference type="SMART" id="SM00401">
    <property type="entry name" value="ZnF_GATA"/>
    <property type="match status" value="1"/>
</dbReference>
<feature type="region of interest" description="Disordered" evidence="5">
    <location>
        <begin position="549"/>
        <end position="636"/>
    </location>
</feature>
<feature type="compositionally biased region" description="Low complexity" evidence="5">
    <location>
        <begin position="426"/>
        <end position="440"/>
    </location>
</feature>
<accession>A0A409VMN3</accession>
<dbReference type="InterPro" id="IPR013088">
    <property type="entry name" value="Znf_NHR/GATA"/>
</dbReference>
<evidence type="ECO:0000313" key="7">
    <source>
        <dbReference type="EMBL" id="PPQ67513.1"/>
    </source>
</evidence>
<feature type="compositionally biased region" description="Polar residues" evidence="5">
    <location>
        <begin position="508"/>
        <end position="525"/>
    </location>
</feature>
<feature type="domain" description="GATA-type" evidence="6">
    <location>
        <begin position="510"/>
        <end position="545"/>
    </location>
</feature>
<protein>
    <recommendedName>
        <fullName evidence="6">GATA-type domain-containing protein</fullName>
    </recommendedName>
</protein>
<dbReference type="Pfam" id="PF00320">
    <property type="entry name" value="GATA"/>
    <property type="match status" value="1"/>
</dbReference>
<dbReference type="InterPro" id="IPR051140">
    <property type="entry name" value="GATA_TF"/>
</dbReference>
<dbReference type="GO" id="GO:0006355">
    <property type="term" value="P:regulation of DNA-templated transcription"/>
    <property type="evidence" value="ECO:0007669"/>
    <property type="project" value="InterPro"/>
</dbReference>
<feature type="region of interest" description="Disordered" evidence="5">
    <location>
        <begin position="415"/>
        <end position="534"/>
    </location>
</feature>
<comment type="caution">
    <text evidence="7">The sequence shown here is derived from an EMBL/GenBank/DDBJ whole genome shotgun (WGS) entry which is preliminary data.</text>
</comment>
<dbReference type="EMBL" id="NHYD01003973">
    <property type="protein sequence ID" value="PPQ67513.1"/>
    <property type="molecule type" value="Genomic_DNA"/>
</dbReference>
<dbReference type="SUPFAM" id="SSF57716">
    <property type="entry name" value="Glucocorticoid receptor-like (DNA-binding domain)"/>
    <property type="match status" value="1"/>
</dbReference>
<dbReference type="AlphaFoldDB" id="A0A409VMN3"/>
<feature type="compositionally biased region" description="Low complexity" evidence="5">
    <location>
        <begin position="468"/>
        <end position="483"/>
    </location>
</feature>